<proteinExistence type="predicted"/>
<dbReference type="SUPFAM" id="SSF53756">
    <property type="entry name" value="UDP-Glycosyltransferase/glycogen phosphorylase"/>
    <property type="match status" value="1"/>
</dbReference>
<organism evidence="2">
    <name type="scientific">uncultured Gordonia sp</name>
    <dbReference type="NCBI Taxonomy" id="198437"/>
    <lineage>
        <taxon>Bacteria</taxon>
        <taxon>Bacillati</taxon>
        <taxon>Actinomycetota</taxon>
        <taxon>Actinomycetes</taxon>
        <taxon>Mycobacteriales</taxon>
        <taxon>Gordoniaceae</taxon>
        <taxon>Gordonia</taxon>
        <taxon>environmental samples</taxon>
    </lineage>
</organism>
<feature type="region of interest" description="Disordered" evidence="1">
    <location>
        <begin position="1"/>
        <end position="20"/>
    </location>
</feature>
<evidence type="ECO:0000256" key="1">
    <source>
        <dbReference type="SAM" id="MobiDB-lite"/>
    </source>
</evidence>
<accession>A0A060C4J7</accession>
<reference evidence="2" key="1">
    <citation type="journal article" date="2013" name="Environ. Microbiol.">
        <title>Seasonally variable intestinal metagenomes of the red palm weevil (Rhynchophorus ferrugineus).</title>
        <authorList>
            <person name="Jia S."/>
            <person name="Zhang X."/>
            <person name="Zhang G."/>
            <person name="Yin A."/>
            <person name="Zhang S."/>
            <person name="Li F."/>
            <person name="Wang L."/>
            <person name="Zhao D."/>
            <person name="Yun Q."/>
            <person name="Tala"/>
            <person name="Wang J."/>
            <person name="Sun G."/>
            <person name="Baabdullah M."/>
            <person name="Yu X."/>
            <person name="Hu S."/>
            <person name="Al-Mssallem I.S."/>
            <person name="Yu J."/>
        </authorList>
    </citation>
    <scope>NUCLEOTIDE SEQUENCE</scope>
</reference>
<feature type="non-terminal residue" evidence="2">
    <location>
        <position position="74"/>
    </location>
</feature>
<evidence type="ECO:0000313" key="2">
    <source>
        <dbReference type="EMBL" id="AIA90154.1"/>
    </source>
</evidence>
<sequence length="74" mass="8142">MDEQTPAEHTDPAPDHRPHRSLVIVSNRLPVEGRRDEDGEWHWERSPGGLVTALEPVVESSHGVWIGSLGVAGE</sequence>
<dbReference type="EMBL" id="KF122856">
    <property type="protein sequence ID" value="AIA90154.1"/>
    <property type="molecule type" value="Genomic_DNA"/>
</dbReference>
<protein>
    <submittedName>
        <fullName evidence="2">Glyco_transf_20</fullName>
    </submittedName>
</protein>
<dbReference type="AlphaFoldDB" id="A0A060C4J7"/>
<dbReference type="Gene3D" id="3.40.50.2000">
    <property type="entry name" value="Glycogen Phosphorylase B"/>
    <property type="match status" value="1"/>
</dbReference>
<feature type="compositionally biased region" description="Basic and acidic residues" evidence="1">
    <location>
        <begin position="1"/>
        <end position="16"/>
    </location>
</feature>
<name>A0A060C4J7_9ACTN</name>